<accession>A0A845PUM4</accession>
<evidence type="ECO:0000256" key="1">
    <source>
        <dbReference type="ARBA" id="ARBA00022679"/>
    </source>
</evidence>
<comment type="caution">
    <text evidence="3">The sequence shown here is derived from an EMBL/GenBank/DDBJ whole genome shotgun (WGS) entry which is preliminary data.</text>
</comment>
<proteinExistence type="predicted"/>
<dbReference type="Pfam" id="PF13649">
    <property type="entry name" value="Methyltransf_25"/>
    <property type="match status" value="1"/>
</dbReference>
<name>A0A845PUM4_9FLAO</name>
<dbReference type="GO" id="GO:0008168">
    <property type="term" value="F:methyltransferase activity"/>
    <property type="evidence" value="ECO:0007669"/>
    <property type="project" value="UniProtKB-KW"/>
</dbReference>
<keyword evidence="1 3" id="KW-0808">Transferase</keyword>
<dbReference type="Proteomes" id="UP000553459">
    <property type="component" value="Unassembled WGS sequence"/>
</dbReference>
<evidence type="ECO:0000313" key="4">
    <source>
        <dbReference type="Proteomes" id="UP000553459"/>
    </source>
</evidence>
<dbReference type="EMBL" id="JAAABJ010000401">
    <property type="protein sequence ID" value="NAW50711.1"/>
    <property type="molecule type" value="Genomic_DNA"/>
</dbReference>
<dbReference type="SUPFAM" id="SSF53335">
    <property type="entry name" value="S-adenosyl-L-methionine-dependent methyltransferases"/>
    <property type="match status" value="1"/>
</dbReference>
<dbReference type="PANTHER" id="PTHR43861">
    <property type="entry name" value="TRANS-ACONITATE 2-METHYLTRANSFERASE-RELATED"/>
    <property type="match status" value="1"/>
</dbReference>
<dbReference type="RefSeq" id="WP_166519029.1">
    <property type="nucleotide sequence ID" value="NZ_JAAABJ010000401.1"/>
</dbReference>
<reference evidence="3 4" key="1">
    <citation type="submission" date="2019-11" db="EMBL/GenBank/DDBJ databases">
        <title>Characterization of Elizabethkingia argenteiflava sp. nov., isolated from inner surface of Soybean Pods.</title>
        <authorList>
            <person name="Mo S."/>
        </authorList>
    </citation>
    <scope>NUCLEOTIDE SEQUENCE [LARGE SCALE GENOMIC DNA]</scope>
    <source>
        <strain evidence="3 4">YB22</strain>
    </source>
</reference>
<dbReference type="Gene3D" id="3.40.50.150">
    <property type="entry name" value="Vaccinia Virus protein VP39"/>
    <property type="match status" value="1"/>
</dbReference>
<keyword evidence="3" id="KW-0489">Methyltransferase</keyword>
<dbReference type="InterPro" id="IPR029063">
    <property type="entry name" value="SAM-dependent_MTases_sf"/>
</dbReference>
<dbReference type="InterPro" id="IPR041698">
    <property type="entry name" value="Methyltransf_25"/>
</dbReference>
<sequence length="256" mass="29729">MFKSNKALWDKRTDIHVDSDFYDMESFKKGRNALKSFELEILGDVNAKTILHLQCHFGQDTLSLARMGANVTGLDFSENAIEKARLISKEMHIQASFVCCNVLEMDQYITDKFDLVFASYGICGWLPDLEQWGKLIADRIVEGGRFVIVDFHPVLWMFDDDFKYSYFNKELIAEEPEHTYTDKTSKVMLKSFSWNHSISEIISALIKAGLTLKRFNEYDYSPYECFNNLVEFEEGKYQVKGMEGKLPMVYALEFIK</sequence>
<gene>
    <name evidence="3" type="ORF">GNY06_04685</name>
</gene>
<keyword evidence="4" id="KW-1185">Reference proteome</keyword>
<dbReference type="AlphaFoldDB" id="A0A845PUM4"/>
<feature type="domain" description="Methyltransferase" evidence="2">
    <location>
        <begin position="50"/>
        <end position="143"/>
    </location>
</feature>
<dbReference type="GO" id="GO:0032259">
    <property type="term" value="P:methylation"/>
    <property type="evidence" value="ECO:0007669"/>
    <property type="project" value="UniProtKB-KW"/>
</dbReference>
<dbReference type="CDD" id="cd02440">
    <property type="entry name" value="AdoMet_MTases"/>
    <property type="match status" value="1"/>
</dbReference>
<protein>
    <submittedName>
        <fullName evidence="3">Methyltransferase domain-containing protein</fullName>
    </submittedName>
</protein>
<evidence type="ECO:0000259" key="2">
    <source>
        <dbReference type="Pfam" id="PF13649"/>
    </source>
</evidence>
<organism evidence="3 4">
    <name type="scientific">Elizabethkingia argenteiflava</name>
    <dbReference type="NCBI Taxonomy" id="2681556"/>
    <lineage>
        <taxon>Bacteria</taxon>
        <taxon>Pseudomonadati</taxon>
        <taxon>Bacteroidota</taxon>
        <taxon>Flavobacteriia</taxon>
        <taxon>Flavobacteriales</taxon>
        <taxon>Weeksellaceae</taxon>
        <taxon>Elizabethkingia</taxon>
    </lineage>
</organism>
<evidence type="ECO:0000313" key="3">
    <source>
        <dbReference type="EMBL" id="NAW50711.1"/>
    </source>
</evidence>